<dbReference type="GO" id="GO:0000271">
    <property type="term" value="P:polysaccharide biosynthetic process"/>
    <property type="evidence" value="ECO:0007669"/>
    <property type="project" value="TreeGrafter"/>
</dbReference>
<evidence type="ECO:0000313" key="6">
    <source>
        <dbReference type="Proteomes" id="UP000325787"/>
    </source>
</evidence>
<feature type="active site" description="Proton acceptor" evidence="2">
    <location>
        <position position="176"/>
    </location>
</feature>
<dbReference type="GO" id="GO:0008483">
    <property type="term" value="F:transaminase activity"/>
    <property type="evidence" value="ECO:0007669"/>
    <property type="project" value="UniProtKB-KW"/>
</dbReference>
<protein>
    <submittedName>
        <fullName evidence="5">DegT/DnrJ/EryC1/StrS family aminotransferase</fullName>
    </submittedName>
</protein>
<dbReference type="InterPro" id="IPR015421">
    <property type="entry name" value="PyrdxlP-dep_Trfase_major"/>
</dbReference>
<dbReference type="InterPro" id="IPR015424">
    <property type="entry name" value="PyrdxlP-dep_Trfase"/>
</dbReference>
<evidence type="ECO:0000256" key="4">
    <source>
        <dbReference type="RuleBase" id="RU004508"/>
    </source>
</evidence>
<keyword evidence="5" id="KW-0032">Aminotransferase</keyword>
<dbReference type="CDD" id="cd00616">
    <property type="entry name" value="AHBA_syn"/>
    <property type="match status" value="1"/>
</dbReference>
<dbReference type="PANTHER" id="PTHR30244">
    <property type="entry name" value="TRANSAMINASE"/>
    <property type="match status" value="1"/>
</dbReference>
<sequence>MKPWLGDAEAQAASAAVLSGWVAQGPKVAAFEDAFARRVAALHAVALSSCTTALHVALHLLGVGPGDEVVVPSLSFIATANAVRHCGAEPVFADVEPETGNLSAATVAQVLTERTRAVVLVHQAGVPADVEALRDLCRPRGVTVVEDAACAAGSTYRGVPVGADAELAAWSFHPRKLITTGEGGMLTTDREEWAVRGRRLREHGMSVSAAERHSGGGAVVESYLETAFNYRMTDIQAAIGLVQLGKLDAIVRRRRELAARYHRLLADVPGLRAVRDPEHGTTNYQSFWVLLPDDAPLSRNDVLARLVERGVSARRGIMAAHREPAYAGHPRGDLPVTERFTDRSLILPLYHDLGEADQLTVVDELRAALDLPLVSH</sequence>
<dbReference type="GO" id="GO:0030170">
    <property type="term" value="F:pyridoxal phosphate binding"/>
    <property type="evidence" value="ECO:0007669"/>
    <property type="project" value="TreeGrafter"/>
</dbReference>
<keyword evidence="3 4" id="KW-0663">Pyridoxal phosphate</keyword>
<dbReference type="OrthoDB" id="5342089at2"/>
<dbReference type="Gene3D" id="3.90.1150.10">
    <property type="entry name" value="Aspartate Aminotransferase, domain 1"/>
    <property type="match status" value="1"/>
</dbReference>
<evidence type="ECO:0000256" key="1">
    <source>
        <dbReference type="ARBA" id="ARBA00001933"/>
    </source>
</evidence>
<name>A0A5Q0HDV7_SACSY</name>
<accession>A0A5Q0HDV7</accession>
<dbReference type="RefSeq" id="WP_033434442.1">
    <property type="nucleotide sequence ID" value="NZ_CP034550.1"/>
</dbReference>
<comment type="similarity">
    <text evidence="4">Belongs to the DegT/DnrJ/EryC1 family.</text>
</comment>
<dbReference type="PANTHER" id="PTHR30244:SF34">
    <property type="entry name" value="DTDP-4-AMINO-4,6-DIDEOXYGALACTOSE TRANSAMINASE"/>
    <property type="match status" value="1"/>
</dbReference>
<dbReference type="InterPro" id="IPR015422">
    <property type="entry name" value="PyrdxlP-dep_Trfase_small"/>
</dbReference>
<gene>
    <name evidence="5" type="ORF">EKG83_11390</name>
</gene>
<evidence type="ECO:0000313" key="5">
    <source>
        <dbReference type="EMBL" id="QFZ24165.1"/>
    </source>
</evidence>
<organism evidence="5 6">
    <name type="scientific">Saccharothrix syringae</name>
    <name type="common">Nocardiopsis syringae</name>
    <dbReference type="NCBI Taxonomy" id="103733"/>
    <lineage>
        <taxon>Bacteria</taxon>
        <taxon>Bacillati</taxon>
        <taxon>Actinomycetota</taxon>
        <taxon>Actinomycetes</taxon>
        <taxon>Pseudonocardiales</taxon>
        <taxon>Pseudonocardiaceae</taxon>
        <taxon>Saccharothrix</taxon>
    </lineage>
</organism>
<dbReference type="Proteomes" id="UP000325787">
    <property type="component" value="Chromosome"/>
</dbReference>
<dbReference type="PIRSF" id="PIRSF000390">
    <property type="entry name" value="PLP_StrS"/>
    <property type="match status" value="1"/>
</dbReference>
<dbReference type="SUPFAM" id="SSF53383">
    <property type="entry name" value="PLP-dependent transferases"/>
    <property type="match status" value="1"/>
</dbReference>
<keyword evidence="5" id="KW-0808">Transferase</keyword>
<dbReference type="InterPro" id="IPR000653">
    <property type="entry name" value="DegT/StrS_aminotransferase"/>
</dbReference>
<dbReference type="EMBL" id="CP034550">
    <property type="protein sequence ID" value="QFZ24165.1"/>
    <property type="molecule type" value="Genomic_DNA"/>
</dbReference>
<dbReference type="Gene3D" id="3.40.640.10">
    <property type="entry name" value="Type I PLP-dependent aspartate aminotransferase-like (Major domain)"/>
    <property type="match status" value="1"/>
</dbReference>
<comment type="cofactor">
    <cofactor evidence="1">
        <name>pyridoxal 5'-phosphate</name>
        <dbReference type="ChEBI" id="CHEBI:597326"/>
    </cofactor>
</comment>
<keyword evidence="6" id="KW-1185">Reference proteome</keyword>
<evidence type="ECO:0000256" key="3">
    <source>
        <dbReference type="PIRSR" id="PIRSR000390-2"/>
    </source>
</evidence>
<feature type="modified residue" description="N6-(pyridoxal phosphate)lysine" evidence="3">
    <location>
        <position position="176"/>
    </location>
</feature>
<reference evidence="6" key="1">
    <citation type="journal article" date="2021" name="Curr. Microbiol.">
        <title>Complete genome of nocamycin-producing strain Saccharothrix syringae NRRL B-16468 reveals the biosynthetic potential for secondary metabolites.</title>
        <authorList>
            <person name="Mo X."/>
            <person name="Yang S."/>
        </authorList>
    </citation>
    <scope>NUCLEOTIDE SEQUENCE [LARGE SCALE GENOMIC DNA]</scope>
    <source>
        <strain evidence="6">ATCC 51364 / DSM 43886 / JCM 6844 / KCTC 9398 / NBRC 14523 / NRRL B-16468 / INA 2240</strain>
    </source>
</reference>
<dbReference type="Pfam" id="PF01041">
    <property type="entry name" value="DegT_DnrJ_EryC1"/>
    <property type="match status" value="1"/>
</dbReference>
<evidence type="ECO:0000256" key="2">
    <source>
        <dbReference type="PIRSR" id="PIRSR000390-1"/>
    </source>
</evidence>
<dbReference type="KEGG" id="ssyi:EKG83_11390"/>
<dbReference type="AlphaFoldDB" id="A0A5Q0HDV7"/>
<proteinExistence type="inferred from homology"/>